<feature type="transmembrane region" description="Helical" evidence="9">
    <location>
        <begin position="359"/>
        <end position="385"/>
    </location>
</feature>
<dbReference type="GO" id="GO:0022857">
    <property type="term" value="F:transmembrane transporter activity"/>
    <property type="evidence" value="ECO:0007669"/>
    <property type="project" value="InterPro"/>
</dbReference>
<evidence type="ECO:0000256" key="4">
    <source>
        <dbReference type="ARBA" id="ARBA00022692"/>
    </source>
</evidence>
<evidence type="ECO:0000256" key="9">
    <source>
        <dbReference type="SAM" id="Phobius"/>
    </source>
</evidence>
<dbReference type="PANTHER" id="PTHR42718:SF47">
    <property type="entry name" value="METHYL VIOLOGEN RESISTANCE PROTEIN SMVA"/>
    <property type="match status" value="1"/>
</dbReference>
<dbReference type="GO" id="GO:0005886">
    <property type="term" value="C:plasma membrane"/>
    <property type="evidence" value="ECO:0007669"/>
    <property type="project" value="UniProtKB-SubCell"/>
</dbReference>
<feature type="domain" description="Major facilitator superfamily (MFS) profile" evidence="10">
    <location>
        <begin position="16"/>
        <end position="507"/>
    </location>
</feature>
<feature type="transmembrane region" description="Helical" evidence="9">
    <location>
        <begin position="269"/>
        <end position="294"/>
    </location>
</feature>
<feature type="transmembrane region" description="Helical" evidence="9">
    <location>
        <begin position="479"/>
        <end position="499"/>
    </location>
</feature>
<dbReference type="PROSITE" id="PS50850">
    <property type="entry name" value="MFS"/>
    <property type="match status" value="1"/>
</dbReference>
<feature type="region of interest" description="Disordered" evidence="8">
    <location>
        <begin position="507"/>
        <end position="527"/>
    </location>
</feature>
<dbReference type="CDD" id="cd17321">
    <property type="entry name" value="MFS_MMR_MDR_like"/>
    <property type="match status" value="1"/>
</dbReference>
<dbReference type="Gene3D" id="1.20.1250.20">
    <property type="entry name" value="MFS general substrate transporter like domains"/>
    <property type="match status" value="1"/>
</dbReference>
<keyword evidence="4 9" id="KW-0812">Transmembrane</keyword>
<feature type="transmembrane region" description="Helical" evidence="9">
    <location>
        <begin position="231"/>
        <end position="249"/>
    </location>
</feature>
<dbReference type="SUPFAM" id="SSF103473">
    <property type="entry name" value="MFS general substrate transporter"/>
    <property type="match status" value="1"/>
</dbReference>
<reference evidence="11" key="2">
    <citation type="submission" date="2020-09" db="EMBL/GenBank/DDBJ databases">
        <authorList>
            <person name="Sun Q."/>
            <person name="Zhou Y."/>
        </authorList>
    </citation>
    <scope>NUCLEOTIDE SEQUENCE</scope>
    <source>
        <strain evidence="11">CGMCC 4.7403</strain>
    </source>
</reference>
<proteinExistence type="predicted"/>
<feature type="transmembrane region" description="Helical" evidence="9">
    <location>
        <begin position="406"/>
        <end position="425"/>
    </location>
</feature>
<gene>
    <name evidence="11" type="ORF">GCM10017771_50100</name>
</gene>
<feature type="transmembrane region" description="Helical" evidence="9">
    <location>
        <begin position="107"/>
        <end position="128"/>
    </location>
</feature>
<sequence>MTTSPQVKAGKREWLGLAVLALPTILIALDMSVLHLAVPHLSADLDPSSTQLLWIVDIYGFLIAGLLITMGTLGDRIGRRRLLLIGAVGFGAASVLAAYSTSPVMLITARGLLGVAGATLMPSTMSLLRNMFHDAKQRNVAISVWMAGFVLGGALGPAVGGVMLEYFWWGSVFLLGAPVMALLVITGPILLPEYRSEQPGRLDFLSVLMLLVGVLPVVYGIKEYASHGIEATSSLILAVGLAICAAFVLRQRNLESPLLDLRLFSSRTFAAALAVLSLSMFVMAGAQFFLAQFLQMVSGYTPMEAGLLMLPISVMMVIGIMASPGLAQKIRPAYLMAGGLAIAAVGLFILSRLTEDSGIGMVIAGGAIMSLGLGPTPALGTGMVLATAPAEKAGEASAIQETAAELGAALGIALLGAVGTAVYRAQVQDSIPDGTPEAATAAAEDSIGSAVAAAEDLSGDTKESLLDAVRTAFTDGIQISYTASVVIALAIALLVATLLRRVTPTLEEEGEAPQPEQKVTATGDQAR</sequence>
<evidence type="ECO:0000256" key="6">
    <source>
        <dbReference type="ARBA" id="ARBA00023136"/>
    </source>
</evidence>
<keyword evidence="6 9" id="KW-0472">Membrane</keyword>
<dbReference type="InterPro" id="IPR020846">
    <property type="entry name" value="MFS_dom"/>
</dbReference>
<dbReference type="AlphaFoldDB" id="A0A919DDI3"/>
<feature type="transmembrane region" description="Helical" evidence="9">
    <location>
        <begin position="50"/>
        <end position="70"/>
    </location>
</feature>
<evidence type="ECO:0000256" key="2">
    <source>
        <dbReference type="ARBA" id="ARBA00022448"/>
    </source>
</evidence>
<dbReference type="EMBL" id="BNAT01000018">
    <property type="protein sequence ID" value="GHE33098.1"/>
    <property type="molecule type" value="Genomic_DNA"/>
</dbReference>
<evidence type="ECO:0000256" key="1">
    <source>
        <dbReference type="ARBA" id="ARBA00004651"/>
    </source>
</evidence>
<feature type="transmembrane region" description="Helical" evidence="9">
    <location>
        <begin position="140"/>
        <end position="160"/>
    </location>
</feature>
<keyword evidence="2" id="KW-0813">Transport</keyword>
<reference evidence="11" key="1">
    <citation type="journal article" date="2014" name="Int. J. Syst. Evol. Microbiol.">
        <title>Complete genome sequence of Corynebacterium casei LMG S-19264T (=DSM 44701T), isolated from a smear-ripened cheese.</title>
        <authorList>
            <consortium name="US DOE Joint Genome Institute (JGI-PGF)"/>
            <person name="Walter F."/>
            <person name="Albersmeier A."/>
            <person name="Kalinowski J."/>
            <person name="Ruckert C."/>
        </authorList>
    </citation>
    <scope>NUCLEOTIDE SEQUENCE</scope>
    <source>
        <strain evidence="11">CGMCC 4.7403</strain>
    </source>
</reference>
<comment type="subcellular location">
    <subcellularLocation>
        <location evidence="1">Cell membrane</location>
        <topology evidence="1">Multi-pass membrane protein</topology>
    </subcellularLocation>
</comment>
<keyword evidence="12" id="KW-1185">Reference proteome</keyword>
<feature type="transmembrane region" description="Helical" evidence="9">
    <location>
        <begin position="333"/>
        <end position="353"/>
    </location>
</feature>
<feature type="transmembrane region" description="Helical" evidence="9">
    <location>
        <begin position="202"/>
        <end position="219"/>
    </location>
</feature>
<dbReference type="InterPro" id="IPR036259">
    <property type="entry name" value="MFS_trans_sf"/>
</dbReference>
<dbReference type="InterPro" id="IPR011701">
    <property type="entry name" value="MFS"/>
</dbReference>
<evidence type="ECO:0000313" key="11">
    <source>
        <dbReference type="EMBL" id="GHE33098.1"/>
    </source>
</evidence>
<accession>A0A919DDI3</accession>
<protein>
    <submittedName>
        <fullName evidence="11">MFS transporter</fullName>
    </submittedName>
</protein>
<evidence type="ECO:0000256" key="5">
    <source>
        <dbReference type="ARBA" id="ARBA00022989"/>
    </source>
</evidence>
<feature type="transmembrane region" description="Helical" evidence="9">
    <location>
        <begin position="306"/>
        <end position="326"/>
    </location>
</feature>
<feature type="compositionally biased region" description="Polar residues" evidence="8">
    <location>
        <begin position="517"/>
        <end position="527"/>
    </location>
</feature>
<comment type="caution">
    <text evidence="11">The sequence shown here is derived from an EMBL/GenBank/DDBJ whole genome shotgun (WGS) entry which is preliminary data.</text>
</comment>
<keyword evidence="3" id="KW-1003">Cell membrane</keyword>
<evidence type="ECO:0000259" key="10">
    <source>
        <dbReference type="PROSITE" id="PS50850"/>
    </source>
</evidence>
<name>A0A919DDI3_9ACTN</name>
<feature type="transmembrane region" description="Helical" evidence="9">
    <location>
        <begin position="166"/>
        <end position="190"/>
    </location>
</feature>
<evidence type="ECO:0000313" key="12">
    <source>
        <dbReference type="Proteomes" id="UP000603227"/>
    </source>
</evidence>
<keyword evidence="5 9" id="KW-1133">Transmembrane helix</keyword>
<evidence type="ECO:0000256" key="8">
    <source>
        <dbReference type="SAM" id="MobiDB-lite"/>
    </source>
</evidence>
<organism evidence="11 12">
    <name type="scientific">Streptomyces capitiformicae</name>
    <dbReference type="NCBI Taxonomy" id="2014920"/>
    <lineage>
        <taxon>Bacteria</taxon>
        <taxon>Bacillati</taxon>
        <taxon>Actinomycetota</taxon>
        <taxon>Actinomycetes</taxon>
        <taxon>Kitasatosporales</taxon>
        <taxon>Streptomycetaceae</taxon>
        <taxon>Streptomyces</taxon>
    </lineage>
</organism>
<dbReference type="Proteomes" id="UP000603227">
    <property type="component" value="Unassembled WGS sequence"/>
</dbReference>
<keyword evidence="7" id="KW-0046">Antibiotic resistance</keyword>
<evidence type="ECO:0000256" key="7">
    <source>
        <dbReference type="ARBA" id="ARBA00023251"/>
    </source>
</evidence>
<dbReference type="GO" id="GO:0046677">
    <property type="term" value="P:response to antibiotic"/>
    <property type="evidence" value="ECO:0007669"/>
    <property type="project" value="UniProtKB-KW"/>
</dbReference>
<dbReference type="PANTHER" id="PTHR42718">
    <property type="entry name" value="MAJOR FACILITATOR SUPERFAMILY MULTIDRUG TRANSPORTER MFSC"/>
    <property type="match status" value="1"/>
</dbReference>
<evidence type="ECO:0000256" key="3">
    <source>
        <dbReference type="ARBA" id="ARBA00022475"/>
    </source>
</evidence>
<feature type="transmembrane region" description="Helical" evidence="9">
    <location>
        <begin position="82"/>
        <end position="101"/>
    </location>
</feature>
<dbReference type="Gene3D" id="1.20.1720.10">
    <property type="entry name" value="Multidrug resistance protein D"/>
    <property type="match status" value="1"/>
</dbReference>
<feature type="transmembrane region" description="Helical" evidence="9">
    <location>
        <begin position="14"/>
        <end position="38"/>
    </location>
</feature>
<dbReference type="Pfam" id="PF07690">
    <property type="entry name" value="MFS_1"/>
    <property type="match status" value="1"/>
</dbReference>